<proteinExistence type="predicted"/>
<dbReference type="EMBL" id="CP139960">
    <property type="protein sequence ID" value="WQD40368.1"/>
    <property type="molecule type" value="Genomic_DNA"/>
</dbReference>
<feature type="chain" id="PRO_5046095353" evidence="1">
    <location>
        <begin position="27"/>
        <end position="191"/>
    </location>
</feature>
<name>A0ABZ0WAP2_9BACT</name>
<dbReference type="InterPro" id="IPR024267">
    <property type="entry name" value="DUF4878"/>
</dbReference>
<reference evidence="3 4" key="1">
    <citation type="submission" date="2023-12" db="EMBL/GenBank/DDBJ databases">
        <title>Genome sequencing and assembly of bacterial species from a model synthetic community.</title>
        <authorList>
            <person name="Hogle S.L."/>
        </authorList>
    </citation>
    <scope>NUCLEOTIDE SEQUENCE [LARGE SCALE GENOMIC DNA]</scope>
    <source>
        <strain evidence="3 4">HAMBI_3031</strain>
    </source>
</reference>
<evidence type="ECO:0000256" key="1">
    <source>
        <dbReference type="SAM" id="SignalP"/>
    </source>
</evidence>
<accession>A0ABZ0WAP2</accession>
<keyword evidence="4" id="KW-1185">Reference proteome</keyword>
<dbReference type="Pfam" id="PF12870">
    <property type="entry name" value="DUF4878"/>
    <property type="match status" value="1"/>
</dbReference>
<evidence type="ECO:0000259" key="2">
    <source>
        <dbReference type="Pfam" id="PF12870"/>
    </source>
</evidence>
<organism evidence="3 4">
    <name type="scientific">Niabella yanshanensis</name>
    <dbReference type="NCBI Taxonomy" id="577386"/>
    <lineage>
        <taxon>Bacteria</taxon>
        <taxon>Pseudomonadati</taxon>
        <taxon>Bacteroidota</taxon>
        <taxon>Chitinophagia</taxon>
        <taxon>Chitinophagales</taxon>
        <taxon>Chitinophagaceae</taxon>
        <taxon>Niabella</taxon>
    </lineage>
</organism>
<keyword evidence="1" id="KW-0732">Signal</keyword>
<feature type="domain" description="DUF4878" evidence="2">
    <location>
        <begin position="27"/>
        <end position="128"/>
    </location>
</feature>
<dbReference type="PROSITE" id="PS51257">
    <property type="entry name" value="PROKAR_LIPOPROTEIN"/>
    <property type="match status" value="1"/>
</dbReference>
<sequence length="191" mass="21352">MRNIVKTVASALVAAILLISCGSVTSNDPNAVLQEFFEHLAKKDIDGASKYVTSDSKPTMQMMKKGLDMAEKMKDSLPQSDPMKDFQDVVIEPARIMGDSAFVLVKSKTQQRPEAEFKLLKESNGWKVDFTMSTLMRMGMKSVQNQGDEIRDSINVNSEEIQKGMKMADSVLKNMDPKVLDDIQKKLDNLK</sequence>
<protein>
    <submittedName>
        <fullName evidence="3">DUF4878 domain-containing protein</fullName>
    </submittedName>
</protein>
<dbReference type="Gene3D" id="3.10.450.50">
    <property type="match status" value="1"/>
</dbReference>
<dbReference type="RefSeq" id="WP_114792066.1">
    <property type="nucleotide sequence ID" value="NZ_CP139960.1"/>
</dbReference>
<gene>
    <name evidence="3" type="ORF">U0035_09445</name>
</gene>
<evidence type="ECO:0000313" key="4">
    <source>
        <dbReference type="Proteomes" id="UP001325680"/>
    </source>
</evidence>
<evidence type="ECO:0000313" key="3">
    <source>
        <dbReference type="EMBL" id="WQD40368.1"/>
    </source>
</evidence>
<dbReference type="Proteomes" id="UP001325680">
    <property type="component" value="Chromosome"/>
</dbReference>
<feature type="signal peptide" evidence="1">
    <location>
        <begin position="1"/>
        <end position="26"/>
    </location>
</feature>